<proteinExistence type="predicted"/>
<reference evidence="1" key="1">
    <citation type="journal article" date="2023" name="bioRxiv">
        <title>Improved chromosome-level genome assembly for marigold (Tagetes erecta).</title>
        <authorList>
            <person name="Jiang F."/>
            <person name="Yuan L."/>
            <person name="Wang S."/>
            <person name="Wang H."/>
            <person name="Xu D."/>
            <person name="Wang A."/>
            <person name="Fan W."/>
        </authorList>
    </citation>
    <scope>NUCLEOTIDE SEQUENCE</scope>
    <source>
        <strain evidence="1">WSJ</strain>
        <tissue evidence="1">Leaf</tissue>
    </source>
</reference>
<dbReference type="EMBL" id="JAUHHV010000005">
    <property type="protein sequence ID" value="KAK1424589.1"/>
    <property type="molecule type" value="Genomic_DNA"/>
</dbReference>
<comment type="caution">
    <text evidence="1">The sequence shown here is derived from an EMBL/GenBank/DDBJ whole genome shotgun (WGS) entry which is preliminary data.</text>
</comment>
<sequence length="364" mass="43069">MKKGLSIRMSKLMMRIVRWGQHLENLGEKSEEIYVDAIIEWMSTMKKKPEAKFDTGALNRDPYEYPPDERIASRGTNDPYWHDMIRELFVVPPVQDIAKWPLRRENLKVLPKLLLIFLTQNILPRFWDYTRVRLLSKIFKKQKVLPKEAIKKKISHPTFIDWKFERNGEIYRLVDVKWHRYMEVGSGIGGVRFDDSRTEDARMRELAEREEQRRQVEIGDRTPYERMLMLSQELERTRLYRQYCISSYEYYRKKDFGFLEGVRNYHDEKDGLPYTERPVMPDRSASAYVPYSTSRQMPNFPQFTPFILFPPTPQFEIPQSTQAHDGQGSSISNQAEALFMGDLQRGLLEGIFGRPFPRSPLGGH</sequence>
<dbReference type="Proteomes" id="UP001229421">
    <property type="component" value="Unassembled WGS sequence"/>
</dbReference>
<evidence type="ECO:0000313" key="2">
    <source>
        <dbReference type="Proteomes" id="UP001229421"/>
    </source>
</evidence>
<accession>A0AAD8KKB5</accession>
<gene>
    <name evidence="1" type="ORF">QVD17_19922</name>
</gene>
<evidence type="ECO:0000313" key="1">
    <source>
        <dbReference type="EMBL" id="KAK1424589.1"/>
    </source>
</evidence>
<organism evidence="1 2">
    <name type="scientific">Tagetes erecta</name>
    <name type="common">African marigold</name>
    <dbReference type="NCBI Taxonomy" id="13708"/>
    <lineage>
        <taxon>Eukaryota</taxon>
        <taxon>Viridiplantae</taxon>
        <taxon>Streptophyta</taxon>
        <taxon>Embryophyta</taxon>
        <taxon>Tracheophyta</taxon>
        <taxon>Spermatophyta</taxon>
        <taxon>Magnoliopsida</taxon>
        <taxon>eudicotyledons</taxon>
        <taxon>Gunneridae</taxon>
        <taxon>Pentapetalae</taxon>
        <taxon>asterids</taxon>
        <taxon>campanulids</taxon>
        <taxon>Asterales</taxon>
        <taxon>Asteraceae</taxon>
        <taxon>Asteroideae</taxon>
        <taxon>Heliantheae alliance</taxon>
        <taxon>Tageteae</taxon>
        <taxon>Tagetes</taxon>
    </lineage>
</organism>
<dbReference type="AlphaFoldDB" id="A0AAD8KKB5"/>
<keyword evidence="2" id="KW-1185">Reference proteome</keyword>
<name>A0AAD8KKB5_TARER</name>
<protein>
    <submittedName>
        <fullName evidence="1">Uncharacterized protein</fullName>
    </submittedName>
</protein>